<name>A0A3R6LQ60_9FIRM</name>
<dbReference type="EMBL" id="QSHO01000027">
    <property type="protein sequence ID" value="RHC12502.1"/>
    <property type="molecule type" value="Genomic_DNA"/>
</dbReference>
<proteinExistence type="predicted"/>
<protein>
    <submittedName>
        <fullName evidence="2">Uncharacterized protein</fullName>
    </submittedName>
</protein>
<evidence type="ECO:0000313" key="4">
    <source>
        <dbReference type="Proteomes" id="UP000283586"/>
    </source>
</evidence>
<dbReference type="Pfam" id="PF19537">
    <property type="entry name" value="DUF6061"/>
    <property type="match status" value="1"/>
</dbReference>
<comment type="caution">
    <text evidence="2">The sequence shown here is derived from an EMBL/GenBank/DDBJ whole genome shotgun (WGS) entry which is preliminary data.</text>
</comment>
<dbReference type="Proteomes" id="UP000283513">
    <property type="component" value="Unassembled WGS sequence"/>
</dbReference>
<evidence type="ECO:0000313" key="2">
    <source>
        <dbReference type="EMBL" id="RHN03759.1"/>
    </source>
</evidence>
<dbReference type="Proteomes" id="UP000283586">
    <property type="component" value="Unassembled WGS sequence"/>
</dbReference>
<gene>
    <name evidence="1" type="ORF">DW856_18860</name>
    <name evidence="2" type="ORF">DWZ31_17880</name>
</gene>
<dbReference type="InterPro" id="IPR045705">
    <property type="entry name" value="DUF6061"/>
</dbReference>
<dbReference type="EMBL" id="QRQN01000031">
    <property type="protein sequence ID" value="RHN03759.1"/>
    <property type="molecule type" value="Genomic_DNA"/>
</dbReference>
<accession>A0A3R6LQ60</accession>
<reference evidence="3 4" key="1">
    <citation type="submission" date="2018-08" db="EMBL/GenBank/DDBJ databases">
        <title>A genome reference for cultivated species of the human gut microbiota.</title>
        <authorList>
            <person name="Zou Y."/>
            <person name="Xue W."/>
            <person name="Luo G."/>
        </authorList>
    </citation>
    <scope>NUCLEOTIDE SEQUENCE [LARGE SCALE GENOMIC DNA]</scope>
    <source>
        <strain evidence="2 4">AF31-21AC</strain>
        <strain evidence="1 3">AM37-1AC</strain>
    </source>
</reference>
<evidence type="ECO:0000313" key="3">
    <source>
        <dbReference type="Proteomes" id="UP000283513"/>
    </source>
</evidence>
<evidence type="ECO:0000313" key="1">
    <source>
        <dbReference type="EMBL" id="RHC12502.1"/>
    </source>
</evidence>
<sequence>MKDNRMDNIVECANNMDNGYVEVWSTDGNMFRIKCEEVEAALRTTEQSLAKLHKLLDEKPIEYVAMALSGEMQAYCAIEDDMVKGMFGTIVQGYLKKGYNRATAEMMAREFFRYES</sequence>
<dbReference type="AlphaFoldDB" id="A0A3R6LQ60"/>
<dbReference type="RefSeq" id="WP_118489377.1">
    <property type="nucleotide sequence ID" value="NZ_QRQN01000031.1"/>
</dbReference>
<organism evidence="2 4">
    <name type="scientific">Roseburia intestinalis</name>
    <dbReference type="NCBI Taxonomy" id="166486"/>
    <lineage>
        <taxon>Bacteria</taxon>
        <taxon>Bacillati</taxon>
        <taxon>Bacillota</taxon>
        <taxon>Clostridia</taxon>
        <taxon>Lachnospirales</taxon>
        <taxon>Lachnospiraceae</taxon>
        <taxon>Roseburia</taxon>
    </lineage>
</organism>